<accession>F8E0W1</accession>
<dbReference type="SUPFAM" id="SSF50494">
    <property type="entry name" value="Trypsin-like serine proteases"/>
    <property type="match status" value="1"/>
</dbReference>
<proteinExistence type="predicted"/>
<gene>
    <name evidence="1" type="ordered locus">CRES_1688</name>
</gene>
<dbReference type="GO" id="GO:0004252">
    <property type="term" value="F:serine-type endopeptidase activity"/>
    <property type="evidence" value="ECO:0007669"/>
    <property type="project" value="InterPro"/>
</dbReference>
<dbReference type="STRING" id="662755.CRES_1688"/>
<dbReference type="EMBL" id="CP002857">
    <property type="protein sequence ID" value="AEI10040.1"/>
    <property type="molecule type" value="Genomic_DNA"/>
</dbReference>
<dbReference type="CDD" id="cd21112">
    <property type="entry name" value="alphaLP-like"/>
    <property type="match status" value="1"/>
</dbReference>
<dbReference type="InterPro" id="IPR009003">
    <property type="entry name" value="Peptidase_S1_PA"/>
</dbReference>
<evidence type="ECO:0000313" key="1">
    <source>
        <dbReference type="EMBL" id="AEI10040.1"/>
    </source>
</evidence>
<dbReference type="HOGENOM" id="CLU_083259_0_0_11"/>
<keyword evidence="2" id="KW-1185">Reference proteome</keyword>
<dbReference type="InterPro" id="IPR018114">
    <property type="entry name" value="TRYPSIN_HIS"/>
</dbReference>
<evidence type="ECO:0000313" key="2">
    <source>
        <dbReference type="Proteomes" id="UP000000492"/>
    </source>
</evidence>
<dbReference type="Proteomes" id="UP000000492">
    <property type="component" value="Chromosome"/>
</dbReference>
<dbReference type="PROSITE" id="PS00134">
    <property type="entry name" value="TRYPSIN_HIS"/>
    <property type="match status" value="1"/>
</dbReference>
<dbReference type="InterPro" id="IPR043504">
    <property type="entry name" value="Peptidase_S1_PA_chymotrypsin"/>
</dbReference>
<dbReference type="KEGG" id="crd:CRES_1688"/>
<dbReference type="Gene3D" id="2.40.10.10">
    <property type="entry name" value="Trypsin-like serine proteases"/>
    <property type="match status" value="2"/>
</dbReference>
<dbReference type="eggNOG" id="COG5640">
    <property type="taxonomic scope" value="Bacteria"/>
</dbReference>
<reference evidence="1 2" key="1">
    <citation type="journal article" date="2012" name="BMC Genomics">
        <title>Complete genome sequence, lifestyle, and multi-drug resistance of the human pathogen Corynebacterium resistens DSM 45100 isolated from blood samples of a leukemia patient.</title>
        <authorList>
            <person name="Schroder J."/>
            <person name="Maus I."/>
            <person name="Meyer K."/>
            <person name="Wordemann S."/>
            <person name="Blom J."/>
            <person name="Jaenicke S."/>
            <person name="Schneider J."/>
            <person name="Trost E."/>
            <person name="Tauch A."/>
        </authorList>
    </citation>
    <scope>NUCLEOTIDE SEQUENCE [LARGE SCALE GENOMIC DNA]</scope>
    <source>
        <strain evidence="2">DSM 45100 / JCM 12819 / CCUG 50093 / GTC 2026 / SICGH 158</strain>
    </source>
</reference>
<sequence>MNTLPVFVFSNQFHLRFPMTTSLLPTRRLRFRRSSVARRTVALATAFAAVAGLSFGIPTPSASAVPGSSQAVDGFLKATGQPGPHRVDGHYFTSPGVPAAQRAIAPKTLVGPSTPILVGDSVCTLAVAGTDKHGNKVGITAAHCGGPGAPVVSLDNSKAGRIGTVVRSGYADVSVIKFNRDVQLTRNYGRVAINRLGGYVPATGERICKTGISTGTSCGPMVAINGPMLVSHLCGSYGDSGAPVYSRGRLVGIVNGGMFNLPSCRTPLQGPLHAPTAGTAWQVIKADLDSNGGVGAGFRLP</sequence>
<dbReference type="AlphaFoldDB" id="F8E0W1"/>
<name>F8E0W1_CORRG</name>
<organism evidence="1 2">
    <name type="scientific">Corynebacterium resistens (strain DSM 45100 / JCM 12819 / GTC 2026 / SICGH 158)</name>
    <dbReference type="NCBI Taxonomy" id="662755"/>
    <lineage>
        <taxon>Bacteria</taxon>
        <taxon>Bacillati</taxon>
        <taxon>Actinomycetota</taxon>
        <taxon>Actinomycetes</taxon>
        <taxon>Mycobacteriales</taxon>
        <taxon>Corynebacteriaceae</taxon>
        <taxon>Corynebacterium</taxon>
    </lineage>
</organism>
<dbReference type="GO" id="GO:0006508">
    <property type="term" value="P:proteolysis"/>
    <property type="evidence" value="ECO:0007669"/>
    <property type="project" value="InterPro"/>
</dbReference>
<protein>
    <submittedName>
        <fullName evidence="1">Secreted protein</fullName>
    </submittedName>
</protein>